<reference evidence="1" key="1">
    <citation type="journal article" date="2019" name="Genome Biol. Evol.">
        <title>Nephromyces represents a diverse and novel lineage of the Apicomplexa that has retained apicoplasts.</title>
        <authorList>
            <person name="Munoz-Gomez S.A."/>
            <person name="Durnin K."/>
            <person name="Eme L."/>
            <person name="Paight C."/>
            <person name="Lane C.E."/>
            <person name="Saffo M.B."/>
            <person name="Slamovits C.H."/>
        </authorList>
    </citation>
    <scope>NUCLEOTIDE SEQUENCE</scope>
    <source>
        <strain evidence="1">705</strain>
    </source>
</reference>
<gene>
    <name evidence="1" type="primary">orf100</name>
</gene>
<dbReference type="AlphaFoldDB" id="A0A5C1H8E2"/>
<dbReference type="InterPro" id="IPR035566">
    <property type="entry name" value="Ribosomal_protein_bL20_C"/>
</dbReference>
<protein>
    <submittedName>
        <fullName evidence="1">Uncharacterized protein</fullName>
    </submittedName>
</protein>
<accession>A0A5C1H8E2</accession>
<dbReference type="EMBL" id="MK573210">
    <property type="protein sequence ID" value="QEM01877.1"/>
    <property type="molecule type" value="Genomic_DNA"/>
</dbReference>
<organism evidence="1">
    <name type="scientific">Nephromyces sp. ex Molgula occidentalis</name>
    <dbReference type="NCBI Taxonomy" id="2544991"/>
    <lineage>
        <taxon>Eukaryota</taxon>
        <taxon>Sar</taxon>
        <taxon>Alveolata</taxon>
        <taxon>Apicomplexa</taxon>
        <taxon>Aconoidasida</taxon>
        <taxon>Nephromycida</taxon>
        <taxon>Nephromyces</taxon>
    </lineage>
</organism>
<sequence length="95" mass="11488">MNKYKKINSKILKQKYLKAGVLSYKDRKKISYPFKSNKNLLLKYSQLKYILFNLNISLNNQSLDYLLINPNFYKILNKKNFKIKNKIITIFKNIY</sequence>
<proteinExistence type="predicted"/>
<evidence type="ECO:0000313" key="1">
    <source>
        <dbReference type="EMBL" id="QEM01877.1"/>
    </source>
</evidence>
<name>A0A5C1H8E2_9APIC</name>
<dbReference type="SUPFAM" id="SSF74731">
    <property type="entry name" value="Ribosomal protein L20"/>
    <property type="match status" value="1"/>
</dbReference>